<sequence length="258" mass="26619">MSSRNVIDLSGKHVLVTGGASGLGADMSRLFACLGAKLLIADIDGQGARGYAESLGGGAQAVECDISDEDSVTGLTTAAREFGGIDALINNAALIDVARDLDLLSTDLSVWDRTLGVNLRGTMLVSRAILPLMIEKGAGAVVTLVSRQGIAPPLSGKRLSYGTSKAGLIMLARHMAVAYGKLGIRSNAVAPGTIQTARMLAELSPARLEQSKANVLTPYLGTPTDVSSIVAFLISDAARYITGQTLQVDGGVLTGLHE</sequence>
<dbReference type="PRINTS" id="PR00080">
    <property type="entry name" value="SDRFAMILY"/>
</dbReference>
<dbReference type="OrthoDB" id="286404at2"/>
<dbReference type="SUPFAM" id="SSF51735">
    <property type="entry name" value="NAD(P)-binding Rossmann-fold domains"/>
    <property type="match status" value="1"/>
</dbReference>
<dbReference type="Pfam" id="PF13561">
    <property type="entry name" value="adh_short_C2"/>
    <property type="match status" value="1"/>
</dbReference>
<evidence type="ECO:0000256" key="1">
    <source>
        <dbReference type="ARBA" id="ARBA00006484"/>
    </source>
</evidence>
<dbReference type="Gene3D" id="3.40.50.720">
    <property type="entry name" value="NAD(P)-binding Rossmann-like Domain"/>
    <property type="match status" value="1"/>
</dbReference>
<dbReference type="GO" id="GO:0016491">
    <property type="term" value="F:oxidoreductase activity"/>
    <property type="evidence" value="ECO:0007669"/>
    <property type="project" value="UniProtKB-KW"/>
</dbReference>
<dbReference type="InterPro" id="IPR002347">
    <property type="entry name" value="SDR_fam"/>
</dbReference>
<dbReference type="STRING" id="1280950.HJO_02765"/>
<keyword evidence="4" id="KW-1185">Reference proteome</keyword>
<dbReference type="eggNOG" id="COG1028">
    <property type="taxonomic scope" value="Bacteria"/>
</dbReference>
<organism evidence="3 4">
    <name type="scientific">Hyphomonas johnsonii MHS-2</name>
    <dbReference type="NCBI Taxonomy" id="1280950"/>
    <lineage>
        <taxon>Bacteria</taxon>
        <taxon>Pseudomonadati</taxon>
        <taxon>Pseudomonadota</taxon>
        <taxon>Alphaproteobacteria</taxon>
        <taxon>Hyphomonadales</taxon>
        <taxon>Hyphomonadaceae</taxon>
        <taxon>Hyphomonas</taxon>
    </lineage>
</organism>
<evidence type="ECO:0000313" key="3">
    <source>
        <dbReference type="EMBL" id="KCZ94261.1"/>
    </source>
</evidence>
<dbReference type="Proteomes" id="UP000025171">
    <property type="component" value="Unassembled WGS sequence"/>
</dbReference>
<dbReference type="EMBL" id="ARYK01000001">
    <property type="protein sequence ID" value="KCZ94261.1"/>
    <property type="molecule type" value="Genomic_DNA"/>
</dbReference>
<evidence type="ECO:0000256" key="2">
    <source>
        <dbReference type="ARBA" id="ARBA00023002"/>
    </source>
</evidence>
<gene>
    <name evidence="3" type="ORF">HJO_02765</name>
</gene>
<dbReference type="PRINTS" id="PR00081">
    <property type="entry name" value="GDHRDH"/>
</dbReference>
<dbReference type="InterPro" id="IPR036291">
    <property type="entry name" value="NAD(P)-bd_dom_sf"/>
</dbReference>
<dbReference type="PANTHER" id="PTHR24321">
    <property type="entry name" value="DEHYDROGENASES, SHORT CHAIN"/>
    <property type="match status" value="1"/>
</dbReference>
<dbReference type="PATRIC" id="fig|1280950.3.peg.563"/>
<proteinExistence type="inferred from homology"/>
<keyword evidence="2" id="KW-0560">Oxidoreductase</keyword>
<protein>
    <submittedName>
        <fullName evidence="3">SDR-family protein</fullName>
    </submittedName>
</protein>
<dbReference type="PANTHER" id="PTHR24321:SF14">
    <property type="entry name" value="SHORT-CHAIN TYPE DEHYDROGENASE_REDUCTASE BLR2146-RELATED"/>
    <property type="match status" value="1"/>
</dbReference>
<dbReference type="FunFam" id="3.40.50.720:FF:000084">
    <property type="entry name" value="Short-chain dehydrogenase reductase"/>
    <property type="match status" value="1"/>
</dbReference>
<dbReference type="RefSeq" id="WP_051618058.1">
    <property type="nucleotide sequence ID" value="NZ_ARYK01000001.1"/>
</dbReference>
<dbReference type="CDD" id="cd05233">
    <property type="entry name" value="SDR_c"/>
    <property type="match status" value="1"/>
</dbReference>
<dbReference type="AlphaFoldDB" id="A0A059FUS2"/>
<evidence type="ECO:0000313" key="4">
    <source>
        <dbReference type="Proteomes" id="UP000025171"/>
    </source>
</evidence>
<comment type="caution">
    <text evidence="3">The sequence shown here is derived from an EMBL/GenBank/DDBJ whole genome shotgun (WGS) entry which is preliminary data.</text>
</comment>
<comment type="similarity">
    <text evidence="1">Belongs to the short-chain dehydrogenases/reductases (SDR) family.</text>
</comment>
<accession>A0A059FUS2</accession>
<reference evidence="3 4" key="1">
    <citation type="journal article" date="2014" name="Antonie Van Leeuwenhoek">
        <title>Hyphomonas beringensis sp. nov. and Hyphomonas chukchiensis sp. nov., isolated from surface seawater of the Bering Sea and Chukchi Sea.</title>
        <authorList>
            <person name="Li C."/>
            <person name="Lai Q."/>
            <person name="Li G."/>
            <person name="Dong C."/>
            <person name="Wang J."/>
            <person name="Liao Y."/>
            <person name="Shao Z."/>
        </authorList>
    </citation>
    <scope>NUCLEOTIDE SEQUENCE [LARGE SCALE GENOMIC DNA]</scope>
    <source>
        <strain evidence="3 4">MHS-2</strain>
    </source>
</reference>
<name>A0A059FUS2_9PROT</name>